<dbReference type="Proteomes" id="UP000176603">
    <property type="component" value="Unassembled WGS sequence"/>
</dbReference>
<evidence type="ECO:0000313" key="3">
    <source>
        <dbReference type="Proteomes" id="UP000176603"/>
    </source>
</evidence>
<feature type="transmembrane region" description="Helical" evidence="1">
    <location>
        <begin position="67"/>
        <end position="86"/>
    </location>
</feature>
<proteinExistence type="predicted"/>
<feature type="transmembrane region" description="Helical" evidence="1">
    <location>
        <begin position="34"/>
        <end position="55"/>
    </location>
</feature>
<feature type="transmembrane region" description="Helical" evidence="1">
    <location>
        <begin position="9"/>
        <end position="28"/>
    </location>
</feature>
<comment type="caution">
    <text evidence="2">The sequence shown here is derived from an EMBL/GenBank/DDBJ whole genome shotgun (WGS) entry which is preliminary data.</text>
</comment>
<keyword evidence="1" id="KW-0812">Transmembrane</keyword>
<evidence type="ECO:0000256" key="1">
    <source>
        <dbReference type="SAM" id="Phobius"/>
    </source>
</evidence>
<organism evidence="2 3">
    <name type="scientific">Candidatus Uhrbacteria bacterium RIFCSPHIGHO2_12_FULL_60_25</name>
    <dbReference type="NCBI Taxonomy" id="1802399"/>
    <lineage>
        <taxon>Bacteria</taxon>
        <taxon>Candidatus Uhriibacteriota</taxon>
    </lineage>
</organism>
<accession>A0A1F7UMW8</accession>
<name>A0A1F7UMW8_9BACT</name>
<gene>
    <name evidence="2" type="ORF">A3E39_02565</name>
</gene>
<keyword evidence="1" id="KW-1133">Transmembrane helix</keyword>
<reference evidence="2 3" key="1">
    <citation type="journal article" date="2016" name="Nat. Commun.">
        <title>Thousands of microbial genomes shed light on interconnected biogeochemical processes in an aquifer system.</title>
        <authorList>
            <person name="Anantharaman K."/>
            <person name="Brown C.T."/>
            <person name="Hug L.A."/>
            <person name="Sharon I."/>
            <person name="Castelle C.J."/>
            <person name="Probst A.J."/>
            <person name="Thomas B.C."/>
            <person name="Singh A."/>
            <person name="Wilkins M.J."/>
            <person name="Karaoz U."/>
            <person name="Brodie E.L."/>
            <person name="Williams K.H."/>
            <person name="Hubbard S.S."/>
            <person name="Banfield J.F."/>
        </authorList>
    </citation>
    <scope>NUCLEOTIDE SEQUENCE [LARGE SCALE GENOMIC DNA]</scope>
</reference>
<keyword evidence="1" id="KW-0472">Membrane</keyword>
<sequence length="88" mass="9812">MSLSDFLKAFIRQCTYALAFFVAIVLVAEFLTPASVTPFLDPVPFAVLAFALLSADAMRRTVKPNSWVRSVFGVLGLAIVLFVLWMRR</sequence>
<protein>
    <submittedName>
        <fullName evidence="2">Uncharacterized protein</fullName>
    </submittedName>
</protein>
<dbReference type="STRING" id="1802399.A3E39_02565"/>
<dbReference type="EMBL" id="MGEH01000018">
    <property type="protein sequence ID" value="OGL79104.1"/>
    <property type="molecule type" value="Genomic_DNA"/>
</dbReference>
<dbReference type="AlphaFoldDB" id="A0A1F7UMW8"/>
<evidence type="ECO:0000313" key="2">
    <source>
        <dbReference type="EMBL" id="OGL79104.1"/>
    </source>
</evidence>